<evidence type="ECO:0000313" key="8">
    <source>
        <dbReference type="EMBL" id="TMJ05308.1"/>
    </source>
</evidence>
<keyword evidence="5 7" id="KW-0472">Membrane</keyword>
<keyword evidence="4 7" id="KW-1133">Transmembrane helix</keyword>
<evidence type="ECO:0000256" key="5">
    <source>
        <dbReference type="ARBA" id="ARBA00023136"/>
    </source>
</evidence>
<keyword evidence="2" id="KW-1003">Cell membrane</keyword>
<dbReference type="EMBL" id="VBAL01000028">
    <property type="protein sequence ID" value="TMJ05308.1"/>
    <property type="molecule type" value="Genomic_DNA"/>
</dbReference>
<feature type="compositionally biased region" description="Pro residues" evidence="6">
    <location>
        <begin position="346"/>
        <end position="355"/>
    </location>
</feature>
<dbReference type="AlphaFoldDB" id="A0A537LB96"/>
<dbReference type="GO" id="GO:0022857">
    <property type="term" value="F:transmembrane transporter activity"/>
    <property type="evidence" value="ECO:0007669"/>
    <property type="project" value="InterPro"/>
</dbReference>
<feature type="transmembrane region" description="Helical" evidence="7">
    <location>
        <begin position="313"/>
        <end position="332"/>
    </location>
</feature>
<feature type="transmembrane region" description="Helical" evidence="7">
    <location>
        <begin position="187"/>
        <end position="207"/>
    </location>
</feature>
<gene>
    <name evidence="8" type="ORF">E6H01_03050</name>
</gene>
<evidence type="ECO:0000256" key="4">
    <source>
        <dbReference type="ARBA" id="ARBA00022989"/>
    </source>
</evidence>
<feature type="transmembrane region" description="Helical" evidence="7">
    <location>
        <begin position="228"/>
        <end position="252"/>
    </location>
</feature>
<feature type="transmembrane region" description="Helical" evidence="7">
    <location>
        <begin position="84"/>
        <end position="101"/>
    </location>
</feature>
<evidence type="ECO:0000313" key="9">
    <source>
        <dbReference type="Proteomes" id="UP000319353"/>
    </source>
</evidence>
<dbReference type="InterPro" id="IPR001851">
    <property type="entry name" value="ABC_transp_permease"/>
</dbReference>
<sequence length="368" mass="38992">MSHRGKSTLRGVVAIFAAFIAAGGIFSAYGINPIHAYAVIAHDALVVPGAFPEIFRSTIPLLLTGVGLVLAFRAQFYNIGAEGQLLAGAVAATGVALFTPVRGPMTLPVMFAAGFVGGALWGLLPSLLKLRLNVNEVITTLMMNYIALYFVSWLVTGPWRGPSVRGFAYTDQFPAAAWLPLIPGTRIHWPTLALGVVLAAGCAVLLARTRLGFAIRVQGENPEAARYVGINALRTTLLVMLLSGGAAGLAGVGEVAGVHHKLLDPNQVSLGYGYTAIIVAWLARGQALATLITATLFGLIYSSGDVMQVSLQMPFRVTSVFNGLILFFLIGSERLLAYRVRWAPRPAPADPPAPAAAPHRPSGEEQWE</sequence>
<evidence type="ECO:0000256" key="1">
    <source>
        <dbReference type="ARBA" id="ARBA00004651"/>
    </source>
</evidence>
<accession>A0A537LB96</accession>
<evidence type="ECO:0000256" key="6">
    <source>
        <dbReference type="SAM" id="MobiDB-lite"/>
    </source>
</evidence>
<evidence type="ECO:0000256" key="2">
    <source>
        <dbReference type="ARBA" id="ARBA00022475"/>
    </source>
</evidence>
<name>A0A537LB96_9BACT</name>
<dbReference type="PANTHER" id="PTHR47089">
    <property type="entry name" value="ABC TRANSPORTER, PERMEASE PROTEIN"/>
    <property type="match status" value="1"/>
</dbReference>
<dbReference type="GO" id="GO:0005886">
    <property type="term" value="C:plasma membrane"/>
    <property type="evidence" value="ECO:0007669"/>
    <property type="project" value="UniProtKB-SubCell"/>
</dbReference>
<dbReference type="CDD" id="cd06580">
    <property type="entry name" value="TM_PBP1_transp_TpRbsC_like"/>
    <property type="match status" value="1"/>
</dbReference>
<keyword evidence="3 7" id="KW-0812">Transmembrane</keyword>
<organism evidence="8 9">
    <name type="scientific">Candidatus Segetimicrobium genomatis</name>
    <dbReference type="NCBI Taxonomy" id="2569760"/>
    <lineage>
        <taxon>Bacteria</taxon>
        <taxon>Bacillati</taxon>
        <taxon>Candidatus Sysuimicrobiota</taxon>
        <taxon>Candidatus Sysuimicrobiia</taxon>
        <taxon>Candidatus Sysuimicrobiales</taxon>
        <taxon>Candidatus Segetimicrobiaceae</taxon>
        <taxon>Candidatus Segetimicrobium</taxon>
    </lineage>
</organism>
<feature type="transmembrane region" description="Helical" evidence="7">
    <location>
        <begin position="136"/>
        <end position="155"/>
    </location>
</feature>
<feature type="transmembrane region" description="Helical" evidence="7">
    <location>
        <begin position="12"/>
        <end position="34"/>
    </location>
</feature>
<comment type="caution">
    <text evidence="8">The sequence shown here is derived from an EMBL/GenBank/DDBJ whole genome shotgun (WGS) entry which is preliminary data.</text>
</comment>
<evidence type="ECO:0000256" key="7">
    <source>
        <dbReference type="SAM" id="Phobius"/>
    </source>
</evidence>
<dbReference type="Proteomes" id="UP000319353">
    <property type="component" value="Unassembled WGS sequence"/>
</dbReference>
<reference evidence="8 9" key="1">
    <citation type="journal article" date="2019" name="Nat. Microbiol.">
        <title>Mediterranean grassland soil C-N compound turnover is dependent on rainfall and depth, and is mediated by genomically divergent microorganisms.</title>
        <authorList>
            <person name="Diamond S."/>
            <person name="Andeer P.F."/>
            <person name="Li Z."/>
            <person name="Crits-Christoph A."/>
            <person name="Burstein D."/>
            <person name="Anantharaman K."/>
            <person name="Lane K.R."/>
            <person name="Thomas B.C."/>
            <person name="Pan C."/>
            <person name="Northen T.R."/>
            <person name="Banfield J.F."/>
        </authorList>
    </citation>
    <scope>NUCLEOTIDE SEQUENCE [LARGE SCALE GENOMIC DNA]</scope>
    <source>
        <strain evidence="8">NP_4</strain>
    </source>
</reference>
<comment type="subcellular location">
    <subcellularLocation>
        <location evidence="1">Cell membrane</location>
        <topology evidence="1">Multi-pass membrane protein</topology>
    </subcellularLocation>
</comment>
<feature type="region of interest" description="Disordered" evidence="6">
    <location>
        <begin position="346"/>
        <end position="368"/>
    </location>
</feature>
<feature type="transmembrane region" description="Helical" evidence="7">
    <location>
        <begin position="107"/>
        <end position="124"/>
    </location>
</feature>
<feature type="transmembrane region" description="Helical" evidence="7">
    <location>
        <begin position="54"/>
        <end position="72"/>
    </location>
</feature>
<dbReference type="PANTHER" id="PTHR47089:SF1">
    <property type="entry name" value="GUANOSINE ABC TRANSPORTER PERMEASE PROTEIN NUPP"/>
    <property type="match status" value="1"/>
</dbReference>
<feature type="transmembrane region" description="Helical" evidence="7">
    <location>
        <begin position="272"/>
        <end position="301"/>
    </location>
</feature>
<dbReference type="Pfam" id="PF02653">
    <property type="entry name" value="BPD_transp_2"/>
    <property type="match status" value="1"/>
</dbReference>
<evidence type="ECO:0000256" key="3">
    <source>
        <dbReference type="ARBA" id="ARBA00022692"/>
    </source>
</evidence>
<proteinExistence type="predicted"/>
<protein>
    <submittedName>
        <fullName evidence="8">ABC transporter permease</fullName>
    </submittedName>
</protein>